<protein>
    <recommendedName>
        <fullName evidence="2">Phosphodiesterase</fullName>
    </recommendedName>
</protein>
<dbReference type="InterPro" id="IPR017850">
    <property type="entry name" value="Alkaline_phosphatase_core_sf"/>
</dbReference>
<dbReference type="SUPFAM" id="SSF53649">
    <property type="entry name" value="Alkaline phosphatase-like"/>
    <property type="match status" value="1"/>
</dbReference>
<dbReference type="AlphaFoldDB" id="A0A7V5PRF8"/>
<accession>A0A7V5PRF8</accession>
<evidence type="ECO:0000313" key="1">
    <source>
        <dbReference type="EMBL" id="HHJ53537.1"/>
    </source>
</evidence>
<proteinExistence type="predicted"/>
<organism evidence="1">
    <name type="scientific">Caldithrix abyssi</name>
    <dbReference type="NCBI Taxonomy" id="187145"/>
    <lineage>
        <taxon>Bacteria</taxon>
        <taxon>Pseudomonadati</taxon>
        <taxon>Calditrichota</taxon>
        <taxon>Calditrichia</taxon>
        <taxon>Calditrichales</taxon>
        <taxon>Calditrichaceae</taxon>
        <taxon>Caldithrix</taxon>
    </lineage>
</organism>
<sequence>MSQVKKKRLFVLSLDGMPFSFAKQAADSGLMPHLARLLVECDFRQMDSVLPPVSSSAWASFLTGMTPAQHGVMGFVHRDPATMDWFVPRGDALKGETLLKKLSDQGKTVFSMNVPMTCPPTPVNGVVIAGFLADDLNHATYPGPIGTLLKARGYRIDVDTELAKKDLTAFVRELHDVLDKRVETMWHFWAQQNWDFFMVHIMETDRLYHFFWELFQQKHPLYVSLFEEFHRKIDRLIGEIATRVEQDTALLILSDHGFTTLKEEVNVNHWLYRQGLLRFNRMPPQSLKDLHPDTKAYALYPGRIFINLQGRERTGSVAPGTPYEELRAYLRRALPEIKNGTGQSVIKQVLNIEELVAQNEDTSRLHQFRPHATLPDLLAIPNEGFDLKGRLWDEKLFDKTVFNGTHTFHDAFVAAKNLHLPDRRFAINDLFGLIVNFFGSSGF</sequence>
<gene>
    <name evidence="1" type="ORF">ENJ89_10110</name>
</gene>
<reference evidence="1" key="1">
    <citation type="journal article" date="2020" name="mSystems">
        <title>Genome- and Community-Level Interaction Insights into Carbon Utilization and Element Cycling Functions of Hydrothermarchaeota in Hydrothermal Sediment.</title>
        <authorList>
            <person name="Zhou Z."/>
            <person name="Liu Y."/>
            <person name="Xu W."/>
            <person name="Pan J."/>
            <person name="Luo Z.H."/>
            <person name="Li M."/>
        </authorList>
    </citation>
    <scope>NUCLEOTIDE SEQUENCE [LARGE SCALE GENOMIC DNA]</scope>
    <source>
        <strain evidence="1">HyVt-527</strain>
    </source>
</reference>
<comment type="caution">
    <text evidence="1">The sequence shown here is derived from an EMBL/GenBank/DDBJ whole genome shotgun (WGS) entry which is preliminary data.</text>
</comment>
<dbReference type="PANTHER" id="PTHR10151:SF120">
    <property type="entry name" value="BIS(5'-ADENOSYL)-TRIPHOSPHATASE"/>
    <property type="match status" value="1"/>
</dbReference>
<dbReference type="InterPro" id="IPR002591">
    <property type="entry name" value="Phosphodiest/P_Trfase"/>
</dbReference>
<evidence type="ECO:0008006" key="2">
    <source>
        <dbReference type="Google" id="ProtNLM"/>
    </source>
</evidence>
<dbReference type="EMBL" id="DROD01000641">
    <property type="protein sequence ID" value="HHJ53537.1"/>
    <property type="molecule type" value="Genomic_DNA"/>
</dbReference>
<dbReference type="Proteomes" id="UP000886124">
    <property type="component" value="Unassembled WGS sequence"/>
</dbReference>
<dbReference type="PANTHER" id="PTHR10151">
    <property type="entry name" value="ECTONUCLEOTIDE PYROPHOSPHATASE/PHOSPHODIESTERASE"/>
    <property type="match status" value="1"/>
</dbReference>
<dbReference type="GO" id="GO:0016787">
    <property type="term" value="F:hydrolase activity"/>
    <property type="evidence" value="ECO:0007669"/>
    <property type="project" value="UniProtKB-ARBA"/>
</dbReference>
<dbReference type="Pfam" id="PF01663">
    <property type="entry name" value="Phosphodiest"/>
    <property type="match status" value="1"/>
</dbReference>
<dbReference type="Gene3D" id="3.40.720.10">
    <property type="entry name" value="Alkaline Phosphatase, subunit A"/>
    <property type="match status" value="1"/>
</dbReference>
<name>A0A7V5PRF8_CALAY</name>